<dbReference type="Gene3D" id="3.90.550.10">
    <property type="entry name" value="Spore Coat Polysaccharide Biosynthesis Protein SpsA, Chain A"/>
    <property type="match status" value="1"/>
</dbReference>
<dbReference type="Pfam" id="PF25084">
    <property type="entry name" value="LbH_EIF2B"/>
    <property type="match status" value="1"/>
</dbReference>
<dbReference type="InterPro" id="IPR056764">
    <property type="entry name" value="LbH_EIF2B3/5"/>
</dbReference>
<evidence type="ECO:0000259" key="8">
    <source>
        <dbReference type="PROSITE" id="PS51363"/>
    </source>
</evidence>
<dbReference type="GO" id="GO:0005851">
    <property type="term" value="C:eukaryotic translation initiation factor 2B complex"/>
    <property type="evidence" value="ECO:0007669"/>
    <property type="project" value="TreeGrafter"/>
</dbReference>
<evidence type="ECO:0000256" key="6">
    <source>
        <dbReference type="ARBA" id="ARBA00046432"/>
    </source>
</evidence>
<evidence type="ECO:0000256" key="7">
    <source>
        <dbReference type="SAM" id="MobiDB-lite"/>
    </source>
</evidence>
<dbReference type="RefSeq" id="XP_018318488.1">
    <property type="nucleotide sequence ID" value="XM_018462986.1"/>
</dbReference>
<dbReference type="PANTHER" id="PTHR45887:SF1">
    <property type="entry name" value="TRANSLATION INITIATION FACTOR EIF-2B SUBUNIT EPSILON"/>
    <property type="match status" value="1"/>
</dbReference>
<comment type="similarity">
    <text evidence="2">Belongs to the eIF-2B gamma/epsilon subunits family.</text>
</comment>
<dbReference type="CDD" id="cd04197">
    <property type="entry name" value="eIF-2B_epsilon_N"/>
    <property type="match status" value="1"/>
</dbReference>
<dbReference type="AlphaFoldDB" id="A0A1W4WEE7"/>
<evidence type="ECO:0000256" key="1">
    <source>
        <dbReference type="ARBA" id="ARBA00004514"/>
    </source>
</evidence>
<keyword evidence="10" id="KW-0648">Protein biosynthesis</keyword>
<dbReference type="CTD" id="31156"/>
<gene>
    <name evidence="10" type="primary">LOC108732291</name>
</gene>
<comment type="subcellular location">
    <subcellularLocation>
        <location evidence="1">Cytoplasm</location>
        <location evidence="1">Cytosol</location>
    </subcellularLocation>
</comment>
<dbReference type="KEGG" id="apln:108732291"/>
<proteinExistence type="inferred from homology"/>
<feature type="domain" description="W2" evidence="8">
    <location>
        <begin position="485"/>
        <end position="654"/>
    </location>
</feature>
<evidence type="ECO:0000256" key="5">
    <source>
        <dbReference type="ARBA" id="ARBA00044345"/>
    </source>
</evidence>
<protein>
    <recommendedName>
        <fullName evidence="4">Translation initiation factor eIF2B subunit epsilon</fullName>
    </recommendedName>
    <alternativeName>
        <fullName evidence="5">eIF2B GDP-GTP exchange factor subunit epsilon</fullName>
    </alternativeName>
</protein>
<dbReference type="SMART" id="SM00515">
    <property type="entry name" value="eIF5C"/>
    <property type="match status" value="1"/>
</dbReference>
<sequence length="657" mass="73599">MFKGDSGGKEAIQAVIVGDHFGNEFRPVTDSLPFALLPLANIPLLEYTLEFLSLGGVDETYLICCNGGRIIEDYVERRVKNCAPWSRSMKVVIIMSETCRSFGDCLRDLDSRGLVRGNFILVEAGTIGSIDLKNYLQKHVNNCKNDKNAVATVLFENCGAGNPSALSKNEITLGASAKNRILFYQNKRSSKIEIPLDIISGNKTVDIFHNIKDVHVMICTSSVLPLFSDNFDFQTRDDFIRGLLMNEEIMGSTIYTEFIKNNEFGVGITDWRSYHATSIDVMHRWAYPMTPDAASAGLYRYIKNNIYRSQDVQIGKNVSLVEDVVIGPKSVVNSDTKITKSVIGPNVYIGKNVKIANSFIFNDVKIEDNVEITHSVIGRNSIVHSKSRITMGTILGIGVIIPTGTKLEDALVQSHDPLNKDPNAKIGPVAYKVRFDTDETAESGKESYSKATSRLHLHFPDEDESSEGDSTEQSEDLSYRNSPLPDDTNMFLTEVMDSLSRGYEDKLQCDNLILEINSSRYAYNVSLKEVNLNVVKAILELAFQNLPCKQSTGLQYWSTLQPLLKYFKPILNNYVRNRDAVEDALQAVEDVASSNSEIADCVVKVLEWFYDNDLMAEENILKWNSGLDKKGKLYKKVQPFISWLEEAEEDSDSDEED</sequence>
<dbReference type="Proteomes" id="UP000192223">
    <property type="component" value="Unplaced"/>
</dbReference>
<dbReference type="STRING" id="224129.A0A1W4WEE7"/>
<keyword evidence="3" id="KW-0963">Cytoplasm</keyword>
<dbReference type="GO" id="GO:0003743">
    <property type="term" value="F:translation initiation factor activity"/>
    <property type="evidence" value="ECO:0007669"/>
    <property type="project" value="UniProtKB-KW"/>
</dbReference>
<comment type="subunit">
    <text evidence="6">Component of the translation initiation factor 2B (eIF2B) complex which is a heterodecamer of two sets of five different subunits: alpha, beta, gamma, delta and epsilon. Subunits alpha, beta and delta comprise a regulatory subcomplex and subunits epsilon and gamma comprise a catalytic subcomplex. Within the complex, the hexameric regulatory complex resides at the center, with the two heterodimeric catalytic subcomplexes bound on opposite sides.</text>
</comment>
<dbReference type="Pfam" id="PF02020">
    <property type="entry name" value="W2"/>
    <property type="match status" value="1"/>
</dbReference>
<keyword evidence="10" id="KW-0396">Initiation factor</keyword>
<organism evidence="9 10">
    <name type="scientific">Agrilus planipennis</name>
    <name type="common">Emerald ash borer</name>
    <name type="synonym">Agrilus marcopoli</name>
    <dbReference type="NCBI Taxonomy" id="224129"/>
    <lineage>
        <taxon>Eukaryota</taxon>
        <taxon>Metazoa</taxon>
        <taxon>Ecdysozoa</taxon>
        <taxon>Arthropoda</taxon>
        <taxon>Hexapoda</taxon>
        <taxon>Insecta</taxon>
        <taxon>Pterygota</taxon>
        <taxon>Neoptera</taxon>
        <taxon>Endopterygota</taxon>
        <taxon>Coleoptera</taxon>
        <taxon>Polyphaga</taxon>
        <taxon>Elateriformia</taxon>
        <taxon>Buprestoidea</taxon>
        <taxon>Buprestidae</taxon>
        <taxon>Agrilinae</taxon>
        <taxon>Agrilus</taxon>
    </lineage>
</organism>
<evidence type="ECO:0000256" key="3">
    <source>
        <dbReference type="ARBA" id="ARBA00022490"/>
    </source>
</evidence>
<dbReference type="GO" id="GO:0005085">
    <property type="term" value="F:guanyl-nucleotide exchange factor activity"/>
    <property type="evidence" value="ECO:0007669"/>
    <property type="project" value="InterPro"/>
</dbReference>
<dbReference type="InterPro" id="IPR016024">
    <property type="entry name" value="ARM-type_fold"/>
</dbReference>
<dbReference type="SUPFAM" id="SSF48371">
    <property type="entry name" value="ARM repeat"/>
    <property type="match status" value="1"/>
</dbReference>
<dbReference type="GO" id="GO:0031369">
    <property type="term" value="F:translation initiation factor binding"/>
    <property type="evidence" value="ECO:0007669"/>
    <property type="project" value="InterPro"/>
</dbReference>
<dbReference type="InterPro" id="IPR051956">
    <property type="entry name" value="eIF2B_epsilon"/>
</dbReference>
<dbReference type="Gene3D" id="2.160.10.10">
    <property type="entry name" value="Hexapeptide repeat proteins"/>
    <property type="match status" value="1"/>
</dbReference>
<dbReference type="Gene3D" id="1.25.40.180">
    <property type="match status" value="1"/>
</dbReference>
<dbReference type="InterPro" id="IPR035543">
    <property type="entry name" value="eIF-2B_epsilon_N"/>
</dbReference>
<reference evidence="10" key="1">
    <citation type="submission" date="2025-08" db="UniProtKB">
        <authorList>
            <consortium name="RefSeq"/>
        </authorList>
    </citation>
    <scope>IDENTIFICATION</scope>
    <source>
        <tissue evidence="10">Entire body</tissue>
    </source>
</reference>
<dbReference type="FunFam" id="1.25.40.180:FF:000022">
    <property type="entry name" value="Translation initiation factor eIF-2B epsilon subunit"/>
    <property type="match status" value="1"/>
</dbReference>
<evidence type="ECO:0000313" key="9">
    <source>
        <dbReference type="Proteomes" id="UP000192223"/>
    </source>
</evidence>
<dbReference type="OrthoDB" id="424572at2759"/>
<evidence type="ECO:0000313" key="10">
    <source>
        <dbReference type="RefSeq" id="XP_018318488.1"/>
    </source>
</evidence>
<dbReference type="InterPro" id="IPR003307">
    <property type="entry name" value="W2_domain"/>
</dbReference>
<dbReference type="PROSITE" id="PS51363">
    <property type="entry name" value="W2"/>
    <property type="match status" value="1"/>
</dbReference>
<dbReference type="FunCoup" id="A0A1W4WEE7">
    <property type="interactions" value="2297"/>
</dbReference>
<dbReference type="PANTHER" id="PTHR45887">
    <property type="entry name" value="TRANSLATION INITIATION FACTOR EIF-2B SUBUNIT EPSILON"/>
    <property type="match status" value="1"/>
</dbReference>
<dbReference type="CDD" id="cd11558">
    <property type="entry name" value="W2_eIF2B_epsilon"/>
    <property type="match status" value="1"/>
</dbReference>
<feature type="compositionally biased region" description="Acidic residues" evidence="7">
    <location>
        <begin position="461"/>
        <end position="475"/>
    </location>
</feature>
<dbReference type="InterPro" id="IPR029044">
    <property type="entry name" value="Nucleotide-diphossugar_trans"/>
</dbReference>
<feature type="region of interest" description="Disordered" evidence="7">
    <location>
        <begin position="458"/>
        <end position="485"/>
    </location>
</feature>
<dbReference type="InterPro" id="IPR044123">
    <property type="entry name" value="W2_eIF2B_epsilon"/>
</dbReference>
<dbReference type="InParanoid" id="A0A1W4WEE7"/>
<evidence type="ECO:0000256" key="4">
    <source>
        <dbReference type="ARBA" id="ARBA00044144"/>
    </source>
</evidence>
<accession>A0A1W4WEE7</accession>
<dbReference type="GeneID" id="108732291"/>
<keyword evidence="9" id="KW-1185">Reference proteome</keyword>
<dbReference type="SUPFAM" id="SSF53448">
    <property type="entry name" value="Nucleotide-diphospho-sugar transferases"/>
    <property type="match status" value="1"/>
</dbReference>
<dbReference type="GO" id="GO:0005829">
    <property type="term" value="C:cytosol"/>
    <property type="evidence" value="ECO:0007669"/>
    <property type="project" value="UniProtKB-SubCell"/>
</dbReference>
<evidence type="ECO:0000256" key="2">
    <source>
        <dbReference type="ARBA" id="ARBA00007878"/>
    </source>
</evidence>
<name>A0A1W4WEE7_AGRPL</name>